<organism evidence="1 2">
    <name type="scientific">Duncaniella muris</name>
    <dbReference type="NCBI Taxonomy" id="2094150"/>
    <lineage>
        <taxon>Bacteria</taxon>
        <taxon>Pseudomonadati</taxon>
        <taxon>Bacteroidota</taxon>
        <taxon>Bacteroidia</taxon>
        <taxon>Bacteroidales</taxon>
        <taxon>Muribaculaceae</taxon>
        <taxon>Duncaniella</taxon>
    </lineage>
</organism>
<evidence type="ECO:0000313" key="1">
    <source>
        <dbReference type="EMBL" id="PWB01134.1"/>
    </source>
</evidence>
<dbReference type="AlphaFoldDB" id="A0A2V1IN19"/>
<dbReference type="Gene3D" id="2.160.10.10">
    <property type="entry name" value="Hexapeptide repeat proteins"/>
    <property type="match status" value="1"/>
</dbReference>
<dbReference type="InterPro" id="IPR011004">
    <property type="entry name" value="Trimer_LpxA-like_sf"/>
</dbReference>
<proteinExistence type="predicted"/>
<dbReference type="RefSeq" id="WP_107032929.1">
    <property type="nucleotide sequence ID" value="NZ_CAQOPX010000034.1"/>
</dbReference>
<gene>
    <name evidence="1" type="ORF">C5O23_10655</name>
</gene>
<name>A0A2V1IN19_9BACT</name>
<dbReference type="SUPFAM" id="SSF51161">
    <property type="entry name" value="Trimeric LpxA-like enzymes"/>
    <property type="match status" value="1"/>
</dbReference>
<sequence>MGVLDKLWHNRWIIRALIPSVIFNFRHLPFSQAARLPILLRKARLRNCSGKFIFNCPVRFGLVKFGVNNVSLYPDSGITLENRGKIVFNGYLSVGNASAISVGETGVLEFGEKVIATSSLKIACYHSIKLNDNILIGWDCMMIDTDFHKLKYTDQKRYSKGYGSIAVGSNTWVANNCKLYKNSTIPENCVIGADTIIHGPVDCQPYSLITTEISTIVKTVGIYHDKDDDEINIIRN</sequence>
<accession>A0A2V1IN19</accession>
<protein>
    <recommendedName>
        <fullName evidence="3">Acyltransferase</fullName>
    </recommendedName>
</protein>
<dbReference type="Proteomes" id="UP000244905">
    <property type="component" value="Unassembled WGS sequence"/>
</dbReference>
<reference evidence="2" key="1">
    <citation type="submission" date="2018-02" db="EMBL/GenBank/DDBJ databases">
        <authorList>
            <person name="Clavel T."/>
            <person name="Strowig T."/>
        </authorList>
    </citation>
    <scope>NUCLEOTIDE SEQUENCE [LARGE SCALE GENOMIC DNA]</scope>
    <source>
        <strain evidence="2">DSM 103720</strain>
    </source>
</reference>
<comment type="caution">
    <text evidence="1">The sequence shown here is derived from an EMBL/GenBank/DDBJ whole genome shotgun (WGS) entry which is preliminary data.</text>
</comment>
<keyword evidence="2" id="KW-1185">Reference proteome</keyword>
<dbReference type="EMBL" id="PUEC01000025">
    <property type="protein sequence ID" value="PWB01134.1"/>
    <property type="molecule type" value="Genomic_DNA"/>
</dbReference>
<evidence type="ECO:0008006" key="3">
    <source>
        <dbReference type="Google" id="ProtNLM"/>
    </source>
</evidence>
<evidence type="ECO:0000313" key="2">
    <source>
        <dbReference type="Proteomes" id="UP000244905"/>
    </source>
</evidence>